<dbReference type="PROSITE" id="PS50929">
    <property type="entry name" value="ABC_TM1F"/>
    <property type="match status" value="1"/>
</dbReference>
<comment type="caution">
    <text evidence="11">The sequence shown here is derived from an EMBL/GenBank/DDBJ whole genome shotgun (WGS) entry which is preliminary data.</text>
</comment>
<dbReference type="GO" id="GO:0016887">
    <property type="term" value="F:ATP hydrolysis activity"/>
    <property type="evidence" value="ECO:0007669"/>
    <property type="project" value="InterPro"/>
</dbReference>
<dbReference type="SUPFAM" id="SSF52540">
    <property type="entry name" value="P-loop containing nucleoside triphosphate hydrolases"/>
    <property type="match status" value="1"/>
</dbReference>
<dbReference type="InterPro" id="IPR011527">
    <property type="entry name" value="ABC1_TM_dom"/>
</dbReference>
<evidence type="ECO:0000256" key="8">
    <source>
        <dbReference type="SAM" id="Phobius"/>
    </source>
</evidence>
<dbReference type="InterPro" id="IPR027417">
    <property type="entry name" value="P-loop_NTPase"/>
</dbReference>
<organism evidence="11 12">
    <name type="scientific">Candidatus Kaiserbacteria bacterium CG_4_8_14_3_um_filter_38_9</name>
    <dbReference type="NCBI Taxonomy" id="1974599"/>
    <lineage>
        <taxon>Bacteria</taxon>
        <taxon>Candidatus Kaiseribacteriota</taxon>
    </lineage>
</organism>
<feature type="transmembrane region" description="Helical" evidence="8">
    <location>
        <begin position="286"/>
        <end position="309"/>
    </location>
</feature>
<keyword evidence="5" id="KW-0067">ATP-binding</keyword>
<dbReference type="GO" id="GO:0005886">
    <property type="term" value="C:plasma membrane"/>
    <property type="evidence" value="ECO:0007669"/>
    <property type="project" value="UniProtKB-SubCell"/>
</dbReference>
<evidence type="ECO:0000313" key="11">
    <source>
        <dbReference type="EMBL" id="PIW97340.1"/>
    </source>
</evidence>
<evidence type="ECO:0000256" key="2">
    <source>
        <dbReference type="ARBA" id="ARBA00022448"/>
    </source>
</evidence>
<keyword evidence="3 8" id="KW-0812">Transmembrane</keyword>
<proteinExistence type="predicted"/>
<dbReference type="InterPro" id="IPR039421">
    <property type="entry name" value="Type_1_exporter"/>
</dbReference>
<gene>
    <name evidence="11" type="ORF">COZ82_00110</name>
</gene>
<evidence type="ECO:0000256" key="7">
    <source>
        <dbReference type="ARBA" id="ARBA00023136"/>
    </source>
</evidence>
<evidence type="ECO:0000256" key="3">
    <source>
        <dbReference type="ARBA" id="ARBA00022692"/>
    </source>
</evidence>
<dbReference type="FunFam" id="3.40.50.300:FF:000287">
    <property type="entry name" value="Multidrug ABC transporter ATP-binding protein"/>
    <property type="match status" value="1"/>
</dbReference>
<feature type="domain" description="ABC transmembrane type-1" evidence="10">
    <location>
        <begin position="32"/>
        <end position="313"/>
    </location>
</feature>
<keyword evidence="2" id="KW-0813">Transport</keyword>
<dbReference type="PANTHER" id="PTHR43394">
    <property type="entry name" value="ATP-DEPENDENT PERMEASE MDL1, MITOCHONDRIAL"/>
    <property type="match status" value="1"/>
</dbReference>
<dbReference type="AlphaFoldDB" id="A0A2M7IPY1"/>
<evidence type="ECO:0000256" key="4">
    <source>
        <dbReference type="ARBA" id="ARBA00022741"/>
    </source>
</evidence>
<evidence type="ECO:0008006" key="13">
    <source>
        <dbReference type="Google" id="ProtNLM"/>
    </source>
</evidence>
<keyword evidence="7 8" id="KW-0472">Membrane</keyword>
<feature type="transmembrane region" description="Helical" evidence="8">
    <location>
        <begin position="64"/>
        <end position="85"/>
    </location>
</feature>
<dbReference type="Gene3D" id="3.40.50.300">
    <property type="entry name" value="P-loop containing nucleotide triphosphate hydrolases"/>
    <property type="match status" value="1"/>
</dbReference>
<feature type="transmembrane region" description="Helical" evidence="8">
    <location>
        <begin position="31"/>
        <end position="52"/>
    </location>
</feature>
<accession>A0A2M7IPY1</accession>
<evidence type="ECO:0000256" key="5">
    <source>
        <dbReference type="ARBA" id="ARBA00022840"/>
    </source>
</evidence>
<dbReference type="SUPFAM" id="SSF90123">
    <property type="entry name" value="ABC transporter transmembrane region"/>
    <property type="match status" value="1"/>
</dbReference>
<dbReference type="EMBL" id="PFHR01000006">
    <property type="protein sequence ID" value="PIW97340.1"/>
    <property type="molecule type" value="Genomic_DNA"/>
</dbReference>
<dbReference type="PROSITE" id="PS50893">
    <property type="entry name" value="ABC_TRANSPORTER_2"/>
    <property type="match status" value="1"/>
</dbReference>
<feature type="transmembrane region" description="Helical" evidence="8">
    <location>
        <begin position="253"/>
        <end position="274"/>
    </location>
</feature>
<dbReference type="PROSITE" id="PS00211">
    <property type="entry name" value="ABC_TRANSPORTER_1"/>
    <property type="match status" value="1"/>
</dbReference>
<evidence type="ECO:0000256" key="1">
    <source>
        <dbReference type="ARBA" id="ARBA00004651"/>
    </source>
</evidence>
<dbReference type="PANTHER" id="PTHR43394:SF1">
    <property type="entry name" value="ATP-BINDING CASSETTE SUB-FAMILY B MEMBER 10, MITOCHONDRIAL"/>
    <property type="match status" value="1"/>
</dbReference>
<keyword evidence="6 8" id="KW-1133">Transmembrane helix</keyword>
<keyword evidence="4" id="KW-0547">Nucleotide-binding</keyword>
<dbReference type="InterPro" id="IPR003593">
    <property type="entry name" value="AAA+_ATPase"/>
</dbReference>
<dbReference type="Proteomes" id="UP000230837">
    <property type="component" value="Unassembled WGS sequence"/>
</dbReference>
<feature type="domain" description="ABC transporter" evidence="9">
    <location>
        <begin position="347"/>
        <end position="580"/>
    </location>
</feature>
<dbReference type="InterPro" id="IPR003439">
    <property type="entry name" value="ABC_transporter-like_ATP-bd"/>
</dbReference>
<dbReference type="InterPro" id="IPR017871">
    <property type="entry name" value="ABC_transporter-like_CS"/>
</dbReference>
<dbReference type="Pfam" id="PF00664">
    <property type="entry name" value="ABC_membrane"/>
    <property type="match status" value="1"/>
</dbReference>
<sequence length="592" mass="65634">MFIESTVANNKIPKTTLAFIWFGLRPHRGSLFMGAVFVMLGAFIHQLSPYLLKLIVDAFEEGNLTVIPFIMALYPISYLLIQTIYRGAGFAIGKICIGGKEHLYNHLTKYVLGHSHRYFSDHFAGSVMGKVSNATNAFENFIEYALWNYLDSLVVLVSAFLFITLVSINAGMLILTLVVVLVVFNYLLSEKAQQYSKISADAQSKQSGVIVDIIGNANVVRQFRRLPEESRSVAEISKQAKQAELKTRFFGEWMLLGNGFLITIGFGSIMWFILQDWQAELITTGSIVFVIGLLMGMGYQLLFLGNAFVSGSQQFGKLKDSINELLVPHDILDTPSATTLTVPHGKIEWHNVIFEYGENKVFDQFNLTIPSGQRLGLVGSSGAGKTTFVSLLLRQFDLNSGSISIDGQAIHEVTQDSLRANIAVVPQEPSLFHRTIRENIAYGKPDATDEEIIEVAKKAQAHDFISQLSEGYNTLVGERGIKLSGGQKQRVAIARAMLKDAPILLLDEATSALDSESEVEIQKALHFLMNGKTVIAIAHRLSTLREMDRIIVLENGKIIEDGTHETLSHFGGVYQRLWEHQAGGFLIQNIPS</sequence>
<feature type="transmembrane region" description="Helical" evidence="8">
    <location>
        <begin position="155"/>
        <end position="188"/>
    </location>
</feature>
<dbReference type="SMART" id="SM00382">
    <property type="entry name" value="AAA"/>
    <property type="match status" value="1"/>
</dbReference>
<dbReference type="Pfam" id="PF00005">
    <property type="entry name" value="ABC_tran"/>
    <property type="match status" value="1"/>
</dbReference>
<protein>
    <recommendedName>
        <fullName evidence="13">ABC transporter ATP-binding protein</fullName>
    </recommendedName>
</protein>
<evidence type="ECO:0000259" key="10">
    <source>
        <dbReference type="PROSITE" id="PS50929"/>
    </source>
</evidence>
<dbReference type="Gene3D" id="1.20.1560.10">
    <property type="entry name" value="ABC transporter type 1, transmembrane domain"/>
    <property type="match status" value="1"/>
</dbReference>
<evidence type="ECO:0000259" key="9">
    <source>
        <dbReference type="PROSITE" id="PS50893"/>
    </source>
</evidence>
<evidence type="ECO:0000256" key="6">
    <source>
        <dbReference type="ARBA" id="ARBA00022989"/>
    </source>
</evidence>
<name>A0A2M7IPY1_9BACT</name>
<reference evidence="12" key="1">
    <citation type="submission" date="2017-09" db="EMBL/GenBank/DDBJ databases">
        <title>Depth-based differentiation of microbial function through sediment-hosted aquifers and enrichment of novel symbionts in the deep terrestrial subsurface.</title>
        <authorList>
            <person name="Probst A.J."/>
            <person name="Ladd B."/>
            <person name="Jarett J.K."/>
            <person name="Geller-Mcgrath D.E."/>
            <person name="Sieber C.M.K."/>
            <person name="Emerson J.B."/>
            <person name="Anantharaman K."/>
            <person name="Thomas B.C."/>
            <person name="Malmstrom R."/>
            <person name="Stieglmeier M."/>
            <person name="Klingl A."/>
            <person name="Woyke T."/>
            <person name="Ryan C.M."/>
            <person name="Banfield J.F."/>
        </authorList>
    </citation>
    <scope>NUCLEOTIDE SEQUENCE [LARGE SCALE GENOMIC DNA]</scope>
</reference>
<dbReference type="GO" id="GO:0015421">
    <property type="term" value="F:ABC-type oligopeptide transporter activity"/>
    <property type="evidence" value="ECO:0007669"/>
    <property type="project" value="TreeGrafter"/>
</dbReference>
<dbReference type="GO" id="GO:0005524">
    <property type="term" value="F:ATP binding"/>
    <property type="evidence" value="ECO:0007669"/>
    <property type="project" value="UniProtKB-KW"/>
</dbReference>
<dbReference type="InterPro" id="IPR036640">
    <property type="entry name" value="ABC1_TM_sf"/>
</dbReference>
<evidence type="ECO:0000313" key="12">
    <source>
        <dbReference type="Proteomes" id="UP000230837"/>
    </source>
</evidence>
<comment type="subcellular location">
    <subcellularLocation>
        <location evidence="1">Cell membrane</location>
        <topology evidence="1">Multi-pass membrane protein</topology>
    </subcellularLocation>
</comment>